<evidence type="ECO:0000259" key="1">
    <source>
        <dbReference type="PROSITE" id="PS50807"/>
    </source>
</evidence>
<protein>
    <recommendedName>
        <fullName evidence="1">GCM domain-containing protein</fullName>
    </recommendedName>
</protein>
<dbReference type="Proteomes" id="UP000275078">
    <property type="component" value="Unassembled WGS sequence"/>
</dbReference>
<gene>
    <name evidence="2" type="ORF">BJ508DRAFT_313024</name>
</gene>
<evidence type="ECO:0000313" key="3">
    <source>
        <dbReference type="Proteomes" id="UP000275078"/>
    </source>
</evidence>
<evidence type="ECO:0000313" key="2">
    <source>
        <dbReference type="EMBL" id="RPA74270.1"/>
    </source>
</evidence>
<proteinExistence type="predicted"/>
<dbReference type="AlphaFoldDB" id="A0A3N4HR50"/>
<feature type="domain" description="GCM" evidence="1">
    <location>
        <begin position="341"/>
        <end position="404"/>
    </location>
</feature>
<dbReference type="GO" id="GO:0003677">
    <property type="term" value="F:DNA binding"/>
    <property type="evidence" value="ECO:0007669"/>
    <property type="project" value="InterPro"/>
</dbReference>
<sequence>MAMKQFGFGGLNTMNLSGTRSTSFNDASVSRVSLHPSIVGQLAAMAQGWTVEVRNQWLLGLHLLGLQPSVPSVQAPPTHVMVRWQSTSRRYSPTNPDGSSIRAWVILNFPTLWPIYGREAECKCPPPSQSLLSSEGKGEKVSNIHIEEAGQTAAACPHKPFRVRFDFFDVGFLTGKPLPFYQLHDLHWHPDGVTRENSLERCRKTLLPIARRLLGVLLLEAGENIHLDSSRYETLNDYQRKVGSFREGFQECIERLERVSCSEVSLHLVHPDQEILQAQIDAEGMIRKGVRMLRRWRKKMGMKHMEEPTELELERLTDLADKRSEGGFTGAFEALWEGMVLRGREWAILWEEHVAALTRLPEAREGELDGRWLGDWQEARGSSSGWIIHAGNEHRKYPEWNLCI</sequence>
<accession>A0A3N4HR50</accession>
<name>A0A3N4HR50_ASCIM</name>
<keyword evidence="3" id="KW-1185">Reference proteome</keyword>
<dbReference type="InterPro" id="IPR003902">
    <property type="entry name" value="Tscrpt_reg_GCM"/>
</dbReference>
<organism evidence="2 3">
    <name type="scientific">Ascobolus immersus RN42</name>
    <dbReference type="NCBI Taxonomy" id="1160509"/>
    <lineage>
        <taxon>Eukaryota</taxon>
        <taxon>Fungi</taxon>
        <taxon>Dikarya</taxon>
        <taxon>Ascomycota</taxon>
        <taxon>Pezizomycotina</taxon>
        <taxon>Pezizomycetes</taxon>
        <taxon>Pezizales</taxon>
        <taxon>Ascobolaceae</taxon>
        <taxon>Ascobolus</taxon>
    </lineage>
</organism>
<dbReference type="PROSITE" id="PS50807">
    <property type="entry name" value="GCM"/>
    <property type="match status" value="1"/>
</dbReference>
<dbReference type="GO" id="GO:0006355">
    <property type="term" value="P:regulation of DNA-templated transcription"/>
    <property type="evidence" value="ECO:0007669"/>
    <property type="project" value="InterPro"/>
</dbReference>
<reference evidence="2 3" key="1">
    <citation type="journal article" date="2018" name="Nat. Ecol. Evol.">
        <title>Pezizomycetes genomes reveal the molecular basis of ectomycorrhizal truffle lifestyle.</title>
        <authorList>
            <person name="Murat C."/>
            <person name="Payen T."/>
            <person name="Noel B."/>
            <person name="Kuo A."/>
            <person name="Morin E."/>
            <person name="Chen J."/>
            <person name="Kohler A."/>
            <person name="Krizsan K."/>
            <person name="Balestrini R."/>
            <person name="Da Silva C."/>
            <person name="Montanini B."/>
            <person name="Hainaut M."/>
            <person name="Levati E."/>
            <person name="Barry K.W."/>
            <person name="Belfiori B."/>
            <person name="Cichocki N."/>
            <person name="Clum A."/>
            <person name="Dockter R.B."/>
            <person name="Fauchery L."/>
            <person name="Guy J."/>
            <person name="Iotti M."/>
            <person name="Le Tacon F."/>
            <person name="Lindquist E.A."/>
            <person name="Lipzen A."/>
            <person name="Malagnac F."/>
            <person name="Mello A."/>
            <person name="Molinier V."/>
            <person name="Miyauchi S."/>
            <person name="Poulain J."/>
            <person name="Riccioni C."/>
            <person name="Rubini A."/>
            <person name="Sitrit Y."/>
            <person name="Splivallo R."/>
            <person name="Traeger S."/>
            <person name="Wang M."/>
            <person name="Zifcakova L."/>
            <person name="Wipf D."/>
            <person name="Zambonelli A."/>
            <person name="Paolocci F."/>
            <person name="Nowrousian M."/>
            <person name="Ottonello S."/>
            <person name="Baldrian P."/>
            <person name="Spatafora J.W."/>
            <person name="Henrissat B."/>
            <person name="Nagy L.G."/>
            <person name="Aury J.M."/>
            <person name="Wincker P."/>
            <person name="Grigoriev I.V."/>
            <person name="Bonfante P."/>
            <person name="Martin F.M."/>
        </authorList>
    </citation>
    <scope>NUCLEOTIDE SEQUENCE [LARGE SCALE GENOMIC DNA]</scope>
    <source>
        <strain evidence="2 3">RN42</strain>
    </source>
</reference>
<dbReference type="EMBL" id="ML119795">
    <property type="protein sequence ID" value="RPA74270.1"/>
    <property type="molecule type" value="Genomic_DNA"/>
</dbReference>